<evidence type="ECO:0000313" key="1">
    <source>
        <dbReference type="EMBL" id="GAH47303.1"/>
    </source>
</evidence>
<protein>
    <submittedName>
        <fullName evidence="1">Uncharacterized protein</fullName>
    </submittedName>
</protein>
<feature type="non-terminal residue" evidence="1">
    <location>
        <position position="1"/>
    </location>
</feature>
<feature type="non-terminal residue" evidence="1">
    <location>
        <position position="443"/>
    </location>
</feature>
<proteinExistence type="predicted"/>
<comment type="caution">
    <text evidence="1">The sequence shown here is derived from an EMBL/GenBank/DDBJ whole genome shotgun (WGS) entry which is preliminary data.</text>
</comment>
<dbReference type="AlphaFoldDB" id="X1HPS4"/>
<sequence>TIGTEDGTDYPGRLRFYLPLAGNSGETDYQFDGPILHHLLDKDIPGPWINLWEDGEVLSEGPRSKAMQQGAGREGWIFEYEEDAAKYEGGHILIRNTDESDNWWHYHDDDLRLASKAVFDAEGIGGYVAEGRWGLYIVGAVQTVNLTPVYYCTNDAECWPTKAKPLPDTVAANALEANSFSDDGDAAYGTLHTPADDWTVSIAGHPDGTQRPRVVFACGGYAPVNSWNRRPVLWIATEEHEPVIADAAPGRGDTDGDYRLMAVRWTWGENFKRSSGSAEFTPEEADVYYTWRQNANVILRLGWQAGAGALIETKDLVQCYIPPGGLGRGRDGATLGGDAELGLDLAAFDGARLPQKDVRDMRQAGGQTVAQWAGGVADRLGIAGGRLYVDPVVAAQVIPTNPIPSLPSLAPRDGDSWENHVSAVEQAADIRVCWNRHLDYDMW</sequence>
<dbReference type="EMBL" id="BARU01006458">
    <property type="protein sequence ID" value="GAH47303.1"/>
    <property type="molecule type" value="Genomic_DNA"/>
</dbReference>
<accession>X1HPS4</accession>
<organism evidence="1">
    <name type="scientific">marine sediment metagenome</name>
    <dbReference type="NCBI Taxonomy" id="412755"/>
    <lineage>
        <taxon>unclassified sequences</taxon>
        <taxon>metagenomes</taxon>
        <taxon>ecological metagenomes</taxon>
    </lineage>
</organism>
<gene>
    <name evidence="1" type="ORF">S03H2_12709</name>
</gene>
<name>X1HPS4_9ZZZZ</name>
<reference evidence="1" key="1">
    <citation type="journal article" date="2014" name="Front. Microbiol.">
        <title>High frequency of phylogenetically diverse reductive dehalogenase-homologous genes in deep subseafloor sedimentary metagenomes.</title>
        <authorList>
            <person name="Kawai M."/>
            <person name="Futagami T."/>
            <person name="Toyoda A."/>
            <person name="Takaki Y."/>
            <person name="Nishi S."/>
            <person name="Hori S."/>
            <person name="Arai W."/>
            <person name="Tsubouchi T."/>
            <person name="Morono Y."/>
            <person name="Uchiyama I."/>
            <person name="Ito T."/>
            <person name="Fujiyama A."/>
            <person name="Inagaki F."/>
            <person name="Takami H."/>
        </authorList>
    </citation>
    <scope>NUCLEOTIDE SEQUENCE</scope>
    <source>
        <strain evidence="1">Expedition CK06-06</strain>
    </source>
</reference>